<dbReference type="Proteomes" id="UP001165565">
    <property type="component" value="Unassembled WGS sequence"/>
</dbReference>
<keyword evidence="2" id="KW-1185">Reference proteome</keyword>
<evidence type="ECO:0000313" key="1">
    <source>
        <dbReference type="EMBL" id="MCW6533720.1"/>
    </source>
</evidence>
<proteinExistence type="predicted"/>
<protein>
    <submittedName>
        <fullName evidence="1">Uncharacterized protein</fullName>
    </submittedName>
</protein>
<gene>
    <name evidence="1" type="ORF">NEE01_02860</name>
</gene>
<dbReference type="EMBL" id="JANFAV010000001">
    <property type="protein sequence ID" value="MCW6533720.1"/>
    <property type="molecule type" value="Genomic_DNA"/>
</dbReference>
<comment type="caution">
    <text evidence="1">The sequence shown here is derived from an EMBL/GenBank/DDBJ whole genome shotgun (WGS) entry which is preliminary data.</text>
</comment>
<sequence>MTMKLGGRRLAANVDGGNATVAASAVDASNRLRREKEIIRRPLVGNQQYTLGTWS</sequence>
<dbReference type="AlphaFoldDB" id="A0AA42CNL9"/>
<reference evidence="1" key="1">
    <citation type="submission" date="2022-06" db="EMBL/GenBank/DDBJ databases">
        <title>Sphingomonas sp. nov. isolated from rhizosphere soil of tomato.</title>
        <authorList>
            <person name="Dong H."/>
            <person name="Gao R."/>
        </authorList>
    </citation>
    <scope>NUCLEOTIDE SEQUENCE</scope>
    <source>
        <strain evidence="1">MMSM24</strain>
    </source>
</reference>
<name>A0AA42CNL9_9SPHN</name>
<evidence type="ECO:0000313" key="2">
    <source>
        <dbReference type="Proteomes" id="UP001165565"/>
    </source>
</evidence>
<organism evidence="1 2">
    <name type="scientific">Sphingomonas lycopersici</name>
    <dbReference type="NCBI Taxonomy" id="2951807"/>
    <lineage>
        <taxon>Bacteria</taxon>
        <taxon>Pseudomonadati</taxon>
        <taxon>Pseudomonadota</taxon>
        <taxon>Alphaproteobacteria</taxon>
        <taxon>Sphingomonadales</taxon>
        <taxon>Sphingomonadaceae</taxon>
        <taxon>Sphingomonas</taxon>
    </lineage>
</organism>
<accession>A0AA42CNL9</accession>